<dbReference type="AlphaFoldDB" id="A0A9N8EL98"/>
<keyword evidence="1" id="KW-0812">Transmembrane</keyword>
<dbReference type="Proteomes" id="UP001153069">
    <property type="component" value="Unassembled WGS sequence"/>
</dbReference>
<evidence type="ECO:0008006" key="5">
    <source>
        <dbReference type="Google" id="ProtNLM"/>
    </source>
</evidence>
<evidence type="ECO:0000313" key="4">
    <source>
        <dbReference type="Proteomes" id="UP001153069"/>
    </source>
</evidence>
<keyword evidence="1" id="KW-1133">Transmembrane helix</keyword>
<keyword evidence="4" id="KW-1185">Reference proteome</keyword>
<sequence>MMLRNSLVAAILLLSPAAISAARYRLRTTTYSMTLATSLDLKNENCRKNFGNDAVLLDMKTVGDQFDNVDDFNEALASVFFNKPTSSFMVTYDGTDVPPGENHDNKCYVVRTTGTSSIDTYGKARVMVNEHEAPILCVVPTEGDTTPKAYVPKEKSSGSGNEKKSRGIWMNTSILLVVLGAFFVVKRRNSGGMPSFSEAYYNILDGKARGPVSATDGYRSYEGHDLGAHLTQGCELSYNPAVQGLV</sequence>
<keyword evidence="2" id="KW-0732">Signal</keyword>
<evidence type="ECO:0000256" key="2">
    <source>
        <dbReference type="SAM" id="SignalP"/>
    </source>
</evidence>
<name>A0A9N8EL98_9STRA</name>
<gene>
    <name evidence="3" type="ORF">SEMRO_1152_G246880.1</name>
</gene>
<comment type="caution">
    <text evidence="3">The sequence shown here is derived from an EMBL/GenBank/DDBJ whole genome shotgun (WGS) entry which is preliminary data.</text>
</comment>
<feature type="chain" id="PRO_5040482988" description="Autophagy-related protein 27" evidence="2">
    <location>
        <begin position="22"/>
        <end position="246"/>
    </location>
</feature>
<evidence type="ECO:0000313" key="3">
    <source>
        <dbReference type="EMBL" id="CAB9520984.1"/>
    </source>
</evidence>
<dbReference type="EMBL" id="CAICTM010001150">
    <property type="protein sequence ID" value="CAB9520984.1"/>
    <property type="molecule type" value="Genomic_DNA"/>
</dbReference>
<feature type="transmembrane region" description="Helical" evidence="1">
    <location>
        <begin position="168"/>
        <end position="185"/>
    </location>
</feature>
<organism evidence="3 4">
    <name type="scientific">Seminavis robusta</name>
    <dbReference type="NCBI Taxonomy" id="568900"/>
    <lineage>
        <taxon>Eukaryota</taxon>
        <taxon>Sar</taxon>
        <taxon>Stramenopiles</taxon>
        <taxon>Ochrophyta</taxon>
        <taxon>Bacillariophyta</taxon>
        <taxon>Bacillariophyceae</taxon>
        <taxon>Bacillariophycidae</taxon>
        <taxon>Naviculales</taxon>
        <taxon>Naviculaceae</taxon>
        <taxon>Seminavis</taxon>
    </lineage>
</organism>
<reference evidence="3" key="1">
    <citation type="submission" date="2020-06" db="EMBL/GenBank/DDBJ databases">
        <authorList>
            <consortium name="Plant Systems Biology data submission"/>
        </authorList>
    </citation>
    <scope>NUCLEOTIDE SEQUENCE</scope>
    <source>
        <strain evidence="3">D6</strain>
    </source>
</reference>
<accession>A0A9N8EL98</accession>
<evidence type="ECO:0000256" key="1">
    <source>
        <dbReference type="SAM" id="Phobius"/>
    </source>
</evidence>
<proteinExistence type="predicted"/>
<keyword evidence="1" id="KW-0472">Membrane</keyword>
<protein>
    <recommendedName>
        <fullName evidence="5">Autophagy-related protein 27</fullName>
    </recommendedName>
</protein>
<feature type="signal peptide" evidence="2">
    <location>
        <begin position="1"/>
        <end position="21"/>
    </location>
</feature>